<sequence>MSYLYVTAVLGMTITEKIKTPIKIGNDIYLTNDSSHFAKHISPEQYLSIGTLEGGYLFNDNPVIYAKMPTKNIDESHAHIVNFMRDCLAFLHSLWILEDNSVNVELGFAVSGKTGHVHSNSLAYHYWTCEGKKKELSISPSHLMQLYDEFGSKFGGMAVGSEPNYTMQSRETDRINIGVNFLQQARSTPDLGFKIASYCSFFESVLSTTNVELSHQMAERAAFYLRVKPAERLEIYKDLKQAYSVRSKVVHGDFISKKDMSKLGEIAKKCDSTARELLVAYLQDEEFSSAINDSSNELLDKFFLYKIFGLNTLDA</sequence>
<name>A0A364NH74_9GAMM</name>
<dbReference type="OrthoDB" id="7062358at2"/>
<dbReference type="EMBL" id="QKRX01000038">
    <property type="protein sequence ID" value="RAU16406.1"/>
    <property type="molecule type" value="Genomic_DNA"/>
</dbReference>
<reference evidence="1 2" key="1">
    <citation type="submission" date="2018-06" db="EMBL/GenBank/DDBJ databases">
        <title>Nitrincola tibetense sp. nov., isolated from Lake XuguoCo on Tibetan Plateau.</title>
        <authorList>
            <person name="Xing P."/>
        </authorList>
    </citation>
    <scope>NUCLEOTIDE SEQUENCE [LARGE SCALE GENOMIC DNA]</scope>
    <source>
        <strain evidence="2">xg18</strain>
    </source>
</reference>
<evidence type="ECO:0000313" key="2">
    <source>
        <dbReference type="Proteomes" id="UP000250744"/>
    </source>
</evidence>
<protein>
    <submittedName>
        <fullName evidence="1">Uncharacterized protein</fullName>
    </submittedName>
</protein>
<dbReference type="Proteomes" id="UP000250744">
    <property type="component" value="Unassembled WGS sequence"/>
</dbReference>
<dbReference type="RefSeq" id="WP_112160735.1">
    <property type="nucleotide sequence ID" value="NZ_QKRX01000038.1"/>
</dbReference>
<dbReference type="AlphaFoldDB" id="A0A364NH74"/>
<gene>
    <name evidence="1" type="ORF">DN062_18375</name>
</gene>
<evidence type="ECO:0000313" key="1">
    <source>
        <dbReference type="EMBL" id="RAU16406.1"/>
    </source>
</evidence>
<keyword evidence="2" id="KW-1185">Reference proteome</keyword>
<accession>A0A364NH74</accession>
<proteinExistence type="predicted"/>
<comment type="caution">
    <text evidence="1">The sequence shown here is derived from an EMBL/GenBank/DDBJ whole genome shotgun (WGS) entry which is preliminary data.</text>
</comment>
<organism evidence="1 2">
    <name type="scientific">Nitrincola tibetensis</name>
    <dbReference type="NCBI Taxonomy" id="2219697"/>
    <lineage>
        <taxon>Bacteria</taxon>
        <taxon>Pseudomonadati</taxon>
        <taxon>Pseudomonadota</taxon>
        <taxon>Gammaproteobacteria</taxon>
        <taxon>Oceanospirillales</taxon>
        <taxon>Oceanospirillaceae</taxon>
        <taxon>Nitrincola</taxon>
    </lineage>
</organism>